<sequence>MASNVYLKKRFITRTMHNYIRSIPEHLTIANTVQ</sequence>
<accession>A0A0E9Q2N1</accession>
<organism evidence="1">
    <name type="scientific">Anguilla anguilla</name>
    <name type="common">European freshwater eel</name>
    <name type="synonym">Muraena anguilla</name>
    <dbReference type="NCBI Taxonomy" id="7936"/>
    <lineage>
        <taxon>Eukaryota</taxon>
        <taxon>Metazoa</taxon>
        <taxon>Chordata</taxon>
        <taxon>Craniata</taxon>
        <taxon>Vertebrata</taxon>
        <taxon>Euteleostomi</taxon>
        <taxon>Actinopterygii</taxon>
        <taxon>Neopterygii</taxon>
        <taxon>Teleostei</taxon>
        <taxon>Anguilliformes</taxon>
        <taxon>Anguillidae</taxon>
        <taxon>Anguilla</taxon>
    </lineage>
</organism>
<evidence type="ECO:0000313" key="1">
    <source>
        <dbReference type="EMBL" id="JAH10757.1"/>
    </source>
</evidence>
<reference evidence="1" key="2">
    <citation type="journal article" date="2015" name="Fish Shellfish Immunol.">
        <title>Early steps in the European eel (Anguilla anguilla)-Vibrio vulnificus interaction in the gills: Role of the RtxA13 toxin.</title>
        <authorList>
            <person name="Callol A."/>
            <person name="Pajuelo D."/>
            <person name="Ebbesson L."/>
            <person name="Teles M."/>
            <person name="MacKenzie S."/>
            <person name="Amaro C."/>
        </authorList>
    </citation>
    <scope>NUCLEOTIDE SEQUENCE</scope>
</reference>
<protein>
    <submittedName>
        <fullName evidence="1">Uncharacterized protein</fullName>
    </submittedName>
</protein>
<reference evidence="1" key="1">
    <citation type="submission" date="2014-11" db="EMBL/GenBank/DDBJ databases">
        <authorList>
            <person name="Amaro Gonzalez C."/>
        </authorList>
    </citation>
    <scope>NUCLEOTIDE SEQUENCE</scope>
</reference>
<dbReference type="AlphaFoldDB" id="A0A0E9Q2N1"/>
<proteinExistence type="predicted"/>
<dbReference type="EMBL" id="GBXM01097820">
    <property type="protein sequence ID" value="JAH10757.1"/>
    <property type="molecule type" value="Transcribed_RNA"/>
</dbReference>
<name>A0A0E9Q2N1_ANGAN</name>